<dbReference type="PANTHER" id="PTHR47526">
    <property type="entry name" value="ATP-DEPENDENT DNA HELICASE"/>
    <property type="match status" value="1"/>
</dbReference>
<dbReference type="Gene3D" id="3.30.40.10">
    <property type="entry name" value="Zinc/RING finger domain, C3HC4 (zinc finger)"/>
    <property type="match status" value="1"/>
</dbReference>
<dbReference type="InterPro" id="IPR011335">
    <property type="entry name" value="Restrct_endonuc-II-like"/>
</dbReference>
<sequence length="296" mass="34793">MYKLPARTKLPESLRDWYSPEYKEKTHEEPSAISNKLLESLTVSDEMNNYVQKITCKQSESPKPAESLIKKICKKSIVCHTTVPSLKWGIENEKKALHDAHVRHEENHSNFSISFSGIQLHPKHPYIGASPDAIFILKEAANDKSFCLDCELNLKQGHKYYIQIQIQLFVFDLQECEFIVWTPQWMHREIVSYNGEFIKNSIPVIEQFFKRYIIAELLIRRLENKDELPVPTRKHYCVCISEYTYSSETWIGCDSKNCKGEWFHYKCVGVKRPPKGCWYWPSCKKSKGKKRKHKEK</sequence>
<dbReference type="SUPFAM" id="SSF52980">
    <property type="entry name" value="Restriction endonuclease-like"/>
    <property type="match status" value="1"/>
</dbReference>
<gene>
    <name evidence="1" type="ORF">PACLA_8A035353</name>
</gene>
<keyword evidence="2" id="KW-1185">Reference proteome</keyword>
<dbReference type="SMART" id="SM00249">
    <property type="entry name" value="PHD"/>
    <property type="match status" value="1"/>
</dbReference>
<dbReference type="CDD" id="cd22343">
    <property type="entry name" value="PDDEXK_lambda_exonuclease-like"/>
    <property type="match status" value="1"/>
</dbReference>
<dbReference type="PANTHER" id="PTHR47526:SF3">
    <property type="entry name" value="PHD-TYPE DOMAIN-CONTAINING PROTEIN"/>
    <property type="match status" value="1"/>
</dbReference>
<dbReference type="EMBL" id="CACRXK020004368">
    <property type="protein sequence ID" value="CAB4002476.1"/>
    <property type="molecule type" value="Genomic_DNA"/>
</dbReference>
<dbReference type="SUPFAM" id="SSF57903">
    <property type="entry name" value="FYVE/PHD zinc finger"/>
    <property type="match status" value="1"/>
</dbReference>
<dbReference type="InterPro" id="IPR011604">
    <property type="entry name" value="PDDEXK-like_dom_sf"/>
</dbReference>
<protein>
    <submittedName>
        <fullName evidence="1">Inhibitor of growth 5, partial</fullName>
    </submittedName>
</protein>
<dbReference type="OrthoDB" id="6016712at2759"/>
<dbReference type="GO" id="GO:0006281">
    <property type="term" value="P:DNA repair"/>
    <property type="evidence" value="ECO:0007669"/>
    <property type="project" value="UniProtKB-ARBA"/>
</dbReference>
<dbReference type="Proteomes" id="UP001152795">
    <property type="component" value="Unassembled WGS sequence"/>
</dbReference>
<dbReference type="AlphaFoldDB" id="A0A6S7HDR0"/>
<evidence type="ECO:0000313" key="1">
    <source>
        <dbReference type="EMBL" id="CAB4002476.1"/>
    </source>
</evidence>
<comment type="caution">
    <text evidence="1">The sequence shown here is derived from an EMBL/GenBank/DDBJ whole genome shotgun (WGS) entry which is preliminary data.</text>
</comment>
<evidence type="ECO:0000313" key="2">
    <source>
        <dbReference type="Proteomes" id="UP001152795"/>
    </source>
</evidence>
<proteinExistence type="predicted"/>
<dbReference type="InterPro" id="IPR011011">
    <property type="entry name" value="Znf_FYVE_PHD"/>
</dbReference>
<organism evidence="1 2">
    <name type="scientific">Paramuricea clavata</name>
    <name type="common">Red gorgonian</name>
    <name type="synonym">Violescent sea-whip</name>
    <dbReference type="NCBI Taxonomy" id="317549"/>
    <lineage>
        <taxon>Eukaryota</taxon>
        <taxon>Metazoa</taxon>
        <taxon>Cnidaria</taxon>
        <taxon>Anthozoa</taxon>
        <taxon>Octocorallia</taxon>
        <taxon>Malacalcyonacea</taxon>
        <taxon>Plexauridae</taxon>
        <taxon>Paramuricea</taxon>
    </lineage>
</organism>
<accession>A0A6S7HDR0</accession>
<name>A0A6S7HDR0_PARCT</name>
<dbReference type="Gene3D" id="3.90.320.10">
    <property type="match status" value="1"/>
</dbReference>
<dbReference type="InterPro" id="IPR013083">
    <property type="entry name" value="Znf_RING/FYVE/PHD"/>
</dbReference>
<dbReference type="InterPro" id="IPR001965">
    <property type="entry name" value="Znf_PHD"/>
</dbReference>
<reference evidence="1" key="1">
    <citation type="submission" date="2020-04" db="EMBL/GenBank/DDBJ databases">
        <authorList>
            <person name="Alioto T."/>
            <person name="Alioto T."/>
            <person name="Gomez Garrido J."/>
        </authorList>
    </citation>
    <scope>NUCLEOTIDE SEQUENCE</scope>
    <source>
        <strain evidence="1">A484AB</strain>
    </source>
</reference>